<comment type="function">
    <text evidence="5">S-adenosyl-L-methionine-dependent protein-lysine N-methyltransferase that methylates elongation factor 1-alpha.</text>
</comment>
<keyword evidence="2 5" id="KW-0489">Methyltransferase</keyword>
<dbReference type="Proteomes" id="UP000318571">
    <property type="component" value="Chromosome 1"/>
</dbReference>
<organism evidence="9 10">
    <name type="scientific">Tigriopus californicus</name>
    <name type="common">Marine copepod</name>
    <dbReference type="NCBI Taxonomy" id="6832"/>
    <lineage>
        <taxon>Eukaryota</taxon>
        <taxon>Metazoa</taxon>
        <taxon>Ecdysozoa</taxon>
        <taxon>Arthropoda</taxon>
        <taxon>Crustacea</taxon>
        <taxon>Multicrustacea</taxon>
        <taxon>Hexanauplia</taxon>
        <taxon>Copepoda</taxon>
        <taxon>Harpacticoida</taxon>
        <taxon>Harpacticidae</taxon>
        <taxon>Tigriopus</taxon>
    </lineage>
</organism>
<dbReference type="EMBL" id="VCGU01000010">
    <property type="protein sequence ID" value="TRY68948.1"/>
    <property type="molecule type" value="Genomic_DNA"/>
</dbReference>
<dbReference type="PRINTS" id="PR01415">
    <property type="entry name" value="ANKYRIN"/>
</dbReference>
<dbReference type="SMART" id="SM00248">
    <property type="entry name" value="ANK"/>
    <property type="match status" value="5"/>
</dbReference>
<dbReference type="AlphaFoldDB" id="A0A553NU42"/>
<dbReference type="EC" id="2.1.1.-" evidence="5"/>
<dbReference type="SUPFAM" id="SSF53335">
    <property type="entry name" value="S-adenosyl-L-methionine-dependent methyltransferases"/>
    <property type="match status" value="1"/>
</dbReference>
<evidence type="ECO:0000313" key="9">
    <source>
        <dbReference type="EMBL" id="TRY68948.1"/>
    </source>
</evidence>
<feature type="repeat" description="ANK" evidence="6">
    <location>
        <begin position="262"/>
        <end position="294"/>
    </location>
</feature>
<evidence type="ECO:0000256" key="4">
    <source>
        <dbReference type="ARBA" id="ARBA00022691"/>
    </source>
</evidence>
<dbReference type="PROSITE" id="PS50088">
    <property type="entry name" value="ANK_REPEAT"/>
    <property type="match status" value="2"/>
</dbReference>
<accession>A0A553NU42</accession>
<dbReference type="Pfam" id="PF13847">
    <property type="entry name" value="Methyltransf_31"/>
    <property type="match status" value="1"/>
</dbReference>
<name>A0A553NU42_TIGCA</name>
<evidence type="ECO:0000259" key="8">
    <source>
        <dbReference type="Pfam" id="PF13847"/>
    </source>
</evidence>
<feature type="domain" description="Methyltransferase" evidence="8">
    <location>
        <begin position="456"/>
        <end position="587"/>
    </location>
</feature>
<evidence type="ECO:0000256" key="2">
    <source>
        <dbReference type="ARBA" id="ARBA00022603"/>
    </source>
</evidence>
<feature type="compositionally biased region" description="Acidic residues" evidence="7">
    <location>
        <begin position="35"/>
        <end position="44"/>
    </location>
</feature>
<dbReference type="SUPFAM" id="SSF48403">
    <property type="entry name" value="Ankyrin repeat"/>
    <property type="match status" value="1"/>
</dbReference>
<sequence length="614" mass="67806">MRQIQPVAHGHVAPGSDPTLPSTDHRPTHAPYSHDDEDNDEDELPGSVLGTKEQGTKHLVPERARNQGIGVKSRLGLGFGLILDHIMAQWISNDSEVRATAVHFGTFGLNSAEALDPEFGLDLHTAASVGDIEQVVRVTDLRDRLTQGNRHGWTPLMYAAYYDHAALIQFMVDTADPVALLSSVNEDGRSALALAAVCGHERSLKLLLRLTLQAGLVHADLERPDGRGLNPLFHAVRMGHHGSTQLLLECGCDPNRRIEDTQGYSVLMMAIKEGHDRVAEVLIHHGADVNFTNIQNESPKSVAVKYGRDRLLAFLLRSSRAQAPSALAGPALVEQKWANLRLSASSSPSLSSFLIEAGVDLKYLPRLNERNIDLPRLLTMSERDLKGVIELMGPRKKLSAAVIRARQSSHWDATYATELKNFDDHGDEGEIWFGEDSLFRVLRWFDRNEDKVPKTAEILDLGCGNGVTCVHLAQEGFSRVTGVDYSPDAIALSLKLAEKHDAQGLTFETCDILNLNSSPLLSKTYNVILDKGTYDAVSLDPEDTKTKRNIYIRHVQALLDPQGYFFITSCNWTEEELIDHFSAGFRLHQVIPTPQFQFGGKVGNMVTSVIFVKS</sequence>
<comment type="subcellular location">
    <subcellularLocation>
        <location evidence="5">Cytoplasm</location>
    </subcellularLocation>
</comment>
<dbReference type="InterPro" id="IPR002110">
    <property type="entry name" value="Ankyrin_rpt"/>
</dbReference>
<feature type="region of interest" description="Disordered" evidence="7">
    <location>
        <begin position="1"/>
        <end position="64"/>
    </location>
</feature>
<reference evidence="9 10" key="1">
    <citation type="journal article" date="2018" name="Nat. Ecol. Evol.">
        <title>Genomic signatures of mitonuclear coevolution across populations of Tigriopus californicus.</title>
        <authorList>
            <person name="Barreto F.S."/>
            <person name="Watson E.T."/>
            <person name="Lima T.G."/>
            <person name="Willett C.S."/>
            <person name="Edmands S."/>
            <person name="Li W."/>
            <person name="Burton R.S."/>
        </authorList>
    </citation>
    <scope>NUCLEOTIDE SEQUENCE [LARGE SCALE GENOMIC DNA]</scope>
    <source>
        <strain evidence="9 10">San Diego</strain>
    </source>
</reference>
<dbReference type="PANTHER" id="PTHR12843">
    <property type="entry name" value="PROTEIN-LYSINE N-METHYLTRANSFERASE METTL10"/>
    <property type="match status" value="1"/>
</dbReference>
<feature type="compositionally biased region" description="Basic and acidic residues" evidence="7">
    <location>
        <begin position="54"/>
        <end position="64"/>
    </location>
</feature>
<keyword evidence="3 5" id="KW-0808">Transferase</keyword>
<comment type="similarity">
    <text evidence="5">Belongs to the class I-like SAM-binding methyltransferase superfamily. EFM4 family.</text>
</comment>
<dbReference type="PROSITE" id="PS50297">
    <property type="entry name" value="ANK_REP_REGION"/>
    <property type="match status" value="1"/>
</dbReference>
<proteinExistence type="inferred from homology"/>
<evidence type="ECO:0000256" key="5">
    <source>
        <dbReference type="HAMAP-Rule" id="MF_03188"/>
    </source>
</evidence>
<feature type="repeat" description="ANK" evidence="6">
    <location>
        <begin position="227"/>
        <end position="259"/>
    </location>
</feature>
<protein>
    <recommendedName>
        <fullName evidence="5">Protein-lysine N-methyltransferase TCAL_03054</fullName>
        <ecNumber evidence="5">2.1.1.-</ecNumber>
    </recommendedName>
</protein>
<dbReference type="GO" id="GO:0016279">
    <property type="term" value="F:protein-lysine N-methyltransferase activity"/>
    <property type="evidence" value="ECO:0007669"/>
    <property type="project" value="UniProtKB-UniRule"/>
</dbReference>
<dbReference type="InterPro" id="IPR036770">
    <property type="entry name" value="Ankyrin_rpt-contain_sf"/>
</dbReference>
<keyword evidence="6" id="KW-0040">ANK repeat</keyword>
<dbReference type="Gene3D" id="3.40.50.150">
    <property type="entry name" value="Vaccinia Virus protein VP39"/>
    <property type="match status" value="1"/>
</dbReference>
<dbReference type="InterPro" id="IPR013761">
    <property type="entry name" value="SAM/pointed_sf"/>
</dbReference>
<comment type="caution">
    <text evidence="9">The sequence shown here is derived from an EMBL/GenBank/DDBJ whole genome shotgun (WGS) entry which is preliminary data.</text>
</comment>
<evidence type="ECO:0000256" key="7">
    <source>
        <dbReference type="SAM" id="MobiDB-lite"/>
    </source>
</evidence>
<gene>
    <name evidence="9" type="ORF">TCAL_03054</name>
</gene>
<dbReference type="Pfam" id="PF12796">
    <property type="entry name" value="Ank_2"/>
    <property type="match status" value="2"/>
</dbReference>
<dbReference type="Gene3D" id="1.25.40.20">
    <property type="entry name" value="Ankyrin repeat-containing domain"/>
    <property type="match status" value="2"/>
</dbReference>
<dbReference type="STRING" id="6832.A0A553NU42"/>
<keyword evidence="4 5" id="KW-0949">S-adenosyl-L-methionine</keyword>
<keyword evidence="1 5" id="KW-0963">Cytoplasm</keyword>
<dbReference type="HAMAP" id="MF_03188">
    <property type="entry name" value="Methyltr_EFM4"/>
    <property type="match status" value="1"/>
</dbReference>
<dbReference type="InterPro" id="IPR026635">
    <property type="entry name" value="Efm4/METTL10"/>
</dbReference>
<evidence type="ECO:0000256" key="3">
    <source>
        <dbReference type="ARBA" id="ARBA00022679"/>
    </source>
</evidence>
<evidence type="ECO:0000256" key="6">
    <source>
        <dbReference type="PROSITE-ProRule" id="PRU00023"/>
    </source>
</evidence>
<dbReference type="PANTHER" id="PTHR12843:SF5">
    <property type="entry name" value="EEF1A LYSINE METHYLTRANSFERASE 2"/>
    <property type="match status" value="1"/>
</dbReference>
<dbReference type="InterPro" id="IPR025714">
    <property type="entry name" value="Methyltranfer_dom"/>
</dbReference>
<dbReference type="CDD" id="cd02440">
    <property type="entry name" value="AdoMet_MTases"/>
    <property type="match status" value="1"/>
</dbReference>
<keyword evidence="10" id="KW-1185">Reference proteome</keyword>
<evidence type="ECO:0000256" key="1">
    <source>
        <dbReference type="ARBA" id="ARBA00022490"/>
    </source>
</evidence>
<dbReference type="Gene3D" id="1.10.150.50">
    <property type="entry name" value="Transcription Factor, Ets-1"/>
    <property type="match status" value="1"/>
</dbReference>
<evidence type="ECO:0000313" key="10">
    <source>
        <dbReference type="Proteomes" id="UP000318571"/>
    </source>
</evidence>
<dbReference type="InterPro" id="IPR029063">
    <property type="entry name" value="SAM-dependent_MTases_sf"/>
</dbReference>
<dbReference type="GO" id="GO:0032259">
    <property type="term" value="P:methylation"/>
    <property type="evidence" value="ECO:0007669"/>
    <property type="project" value="UniProtKB-KW"/>
</dbReference>
<dbReference type="GO" id="GO:0005737">
    <property type="term" value="C:cytoplasm"/>
    <property type="evidence" value="ECO:0007669"/>
    <property type="project" value="UniProtKB-SubCell"/>
</dbReference>